<dbReference type="Pfam" id="PF01473">
    <property type="entry name" value="Choline_bind_1"/>
    <property type="match status" value="2"/>
</dbReference>
<proteinExistence type="predicted"/>
<evidence type="ECO:0000313" key="4">
    <source>
        <dbReference type="Proteomes" id="UP000004968"/>
    </source>
</evidence>
<dbReference type="SUPFAM" id="SSF54001">
    <property type="entry name" value="Cysteine proteinases"/>
    <property type="match status" value="1"/>
</dbReference>
<dbReference type="RefSeq" id="WP_006774038.1">
    <property type="nucleotide sequence ID" value="NZ_GG667670.1"/>
</dbReference>
<protein>
    <submittedName>
        <fullName evidence="3">Cell wall-binding repeat protein</fullName>
    </submittedName>
</protein>
<dbReference type="InterPro" id="IPR007921">
    <property type="entry name" value="CHAP_dom"/>
</dbReference>
<sequence>MNIVKDFIDSATKWNGYLEKKSNKDLDSFTANAGKNNYTCFSRDYQRDTGLNLQGQPWCAMYVSEVFVQAFGLNTAKKLLCGALYHYCPTGVNQFKAAGRWHKVPEPGDVIFFTNGTRAYHTGIVTEVTSSRVKTIEGNTSVASGVIENGGGVCRKSYALVESKIMGYGRPDWNSAKQPAEQPKKSGWVQEDGGWRYYNGDTCQYVRNDWVQDGQDWYWFDGAGMMVRNTWYRYKDAWYYLGDDGAMCTGQVTVDGKWYIMDNAGRMIVEPVTLTPDRDGALRWPGLAE</sequence>
<dbReference type="HOGENOM" id="CLU_070278_0_0_9"/>
<dbReference type="SUPFAM" id="SSF69360">
    <property type="entry name" value="Cell wall binding repeat"/>
    <property type="match status" value="1"/>
</dbReference>
<keyword evidence="1" id="KW-0677">Repeat</keyword>
<accession>D3AIX8</accession>
<reference evidence="3 4" key="1">
    <citation type="submission" date="2010-01" db="EMBL/GenBank/DDBJ databases">
        <authorList>
            <person name="Weinstock G."/>
            <person name="Sodergren E."/>
            <person name="Clifton S."/>
            <person name="Fulton L."/>
            <person name="Fulton B."/>
            <person name="Courtney L."/>
            <person name="Fronick C."/>
            <person name="Harrison M."/>
            <person name="Strong C."/>
            <person name="Farmer C."/>
            <person name="Delahaunty K."/>
            <person name="Markovic C."/>
            <person name="Hall O."/>
            <person name="Minx P."/>
            <person name="Tomlinson C."/>
            <person name="Mitreva M."/>
            <person name="Nelson J."/>
            <person name="Hou S."/>
            <person name="Wollam A."/>
            <person name="Pepin K.H."/>
            <person name="Johnson M."/>
            <person name="Bhonagiri V."/>
            <person name="Nash W.E."/>
            <person name="Warren W."/>
            <person name="Chinwalla A."/>
            <person name="Mardis E.R."/>
            <person name="Wilson R.K."/>
        </authorList>
    </citation>
    <scope>NUCLEOTIDE SEQUENCE [LARGE SCALE GENOMIC DNA]</scope>
    <source>
        <strain evidence="3 4">DSM 13479</strain>
    </source>
</reference>
<dbReference type="InterPro" id="IPR038765">
    <property type="entry name" value="Papain-like_cys_pep_sf"/>
</dbReference>
<dbReference type="GeneID" id="93152255"/>
<evidence type="ECO:0000313" key="3">
    <source>
        <dbReference type="EMBL" id="EFC98239.1"/>
    </source>
</evidence>
<dbReference type="Gene3D" id="2.20.120.10">
    <property type="entry name" value="Multimodular pneumococcal cell wall endolysin, domain 3"/>
    <property type="match status" value="2"/>
</dbReference>
<evidence type="ECO:0000256" key="1">
    <source>
        <dbReference type="ARBA" id="ARBA00022737"/>
    </source>
</evidence>
<dbReference type="AlphaFoldDB" id="D3AIX8"/>
<organism evidence="3 4">
    <name type="scientific">Hungatella hathewayi DSM 13479</name>
    <dbReference type="NCBI Taxonomy" id="566550"/>
    <lineage>
        <taxon>Bacteria</taxon>
        <taxon>Bacillati</taxon>
        <taxon>Bacillota</taxon>
        <taxon>Clostridia</taxon>
        <taxon>Lachnospirales</taxon>
        <taxon>Lachnospiraceae</taxon>
        <taxon>Hungatella</taxon>
    </lineage>
</organism>
<evidence type="ECO:0000259" key="2">
    <source>
        <dbReference type="Pfam" id="PF05257"/>
    </source>
</evidence>
<feature type="domain" description="Peptidase C51" evidence="2">
    <location>
        <begin position="55"/>
        <end position="139"/>
    </location>
</feature>
<comment type="caution">
    <text evidence="3">The sequence shown here is derived from an EMBL/GenBank/DDBJ whole genome shotgun (WGS) entry which is preliminary data.</text>
</comment>
<name>D3AIX8_9FIRM</name>
<gene>
    <name evidence="3" type="ORF">CLOSTHATH_03568</name>
</gene>
<dbReference type="Proteomes" id="UP000004968">
    <property type="component" value="Unassembled WGS sequence"/>
</dbReference>
<dbReference type="Pfam" id="PF05257">
    <property type="entry name" value="CHAP"/>
    <property type="match status" value="1"/>
</dbReference>
<dbReference type="InterPro" id="IPR018337">
    <property type="entry name" value="Cell_wall/Cho-bd_repeat"/>
</dbReference>
<dbReference type="EMBL" id="ACIO01000296">
    <property type="protein sequence ID" value="EFC98239.1"/>
    <property type="molecule type" value="Genomic_DNA"/>
</dbReference>